<proteinExistence type="predicted"/>
<keyword evidence="2" id="KW-1185">Reference proteome</keyword>
<organism evidence="1 2">
    <name type="scientific">Streptomyces uncialis</name>
    <dbReference type="NCBI Taxonomy" id="1048205"/>
    <lineage>
        <taxon>Bacteria</taxon>
        <taxon>Bacillati</taxon>
        <taxon>Actinomycetota</taxon>
        <taxon>Actinomycetes</taxon>
        <taxon>Kitasatosporales</taxon>
        <taxon>Streptomycetaceae</taxon>
        <taxon>Streptomyces</taxon>
    </lineage>
</organism>
<comment type="caution">
    <text evidence="1">The sequence shown here is derived from an EMBL/GenBank/DDBJ whole genome shotgun (WGS) entry which is preliminary data.</text>
</comment>
<protein>
    <submittedName>
        <fullName evidence="1">Uncharacterized protein</fullName>
    </submittedName>
</protein>
<sequence>MRTVVLARAPEPVASWVWDLDDVSSGGLQPALETAARMAAVLSGHGLLEPDGLEWGWFAVGRGGIGIRTTLSLPTVEPDSTELARKVLQCRPVGFEAAHPTSIIVTGYGEWHDEEGSPRKQSRLVELSVVPNQMGPAAEVSVFHDIWGDCDFQGHPHPELYKRNAPRLAAALKELDDLLGVACEPGEPTYFGNSEGYGVAPADLIDGLGPDLTDRL</sequence>
<accession>A0A1Q4VG78</accession>
<evidence type="ECO:0000313" key="2">
    <source>
        <dbReference type="Proteomes" id="UP000186455"/>
    </source>
</evidence>
<name>A0A1Q4VG78_9ACTN</name>
<gene>
    <name evidence="1" type="ORF">AB852_07875</name>
</gene>
<evidence type="ECO:0000313" key="1">
    <source>
        <dbReference type="EMBL" id="OKH96840.1"/>
    </source>
</evidence>
<reference evidence="1 2" key="1">
    <citation type="submission" date="2015-06" db="EMBL/GenBank/DDBJ databases">
        <title>Cloning and characterization of the uncialamcin biosynthetic gene cluster.</title>
        <authorList>
            <person name="Yan X."/>
            <person name="Huang T."/>
            <person name="Ge H."/>
            <person name="Shen B."/>
        </authorList>
    </citation>
    <scope>NUCLEOTIDE SEQUENCE [LARGE SCALE GENOMIC DNA]</scope>
    <source>
        <strain evidence="1 2">DCA2648</strain>
    </source>
</reference>
<dbReference type="AlphaFoldDB" id="A0A1Q4VG78"/>
<dbReference type="Proteomes" id="UP000186455">
    <property type="component" value="Unassembled WGS sequence"/>
</dbReference>
<dbReference type="STRING" id="1048205.AB852_07875"/>
<dbReference type="EMBL" id="LFBV01000001">
    <property type="protein sequence ID" value="OKH96840.1"/>
    <property type="molecule type" value="Genomic_DNA"/>
</dbReference>